<evidence type="ECO:0000256" key="1">
    <source>
        <dbReference type="ARBA" id="ARBA00004123"/>
    </source>
</evidence>
<dbReference type="InterPro" id="IPR011598">
    <property type="entry name" value="bHLH_dom"/>
</dbReference>
<dbReference type="GeneTree" id="ENSGT00940000158432"/>
<evidence type="ECO:0000313" key="9">
    <source>
        <dbReference type="Ensembl" id="ENSSLUP00000013775.1"/>
    </source>
</evidence>
<evidence type="ECO:0000256" key="3">
    <source>
        <dbReference type="ARBA" id="ARBA00023242"/>
    </source>
</evidence>
<reference evidence="9" key="2">
    <citation type="submission" date="2025-09" db="UniProtKB">
        <authorList>
            <consortium name="Ensembl"/>
        </authorList>
    </citation>
    <scope>IDENTIFICATION</scope>
</reference>
<dbReference type="PROSITE" id="PS50888">
    <property type="entry name" value="BHLH"/>
    <property type="match status" value="1"/>
</dbReference>
<proteinExistence type="predicted"/>
<comment type="subunit">
    <text evidence="4">Efficient DNA binding requires dimerization with another bHLH protein. Binds DNA as a heterodimer with MAX.</text>
</comment>
<dbReference type="PRINTS" id="PR00044">
    <property type="entry name" value="LEUZIPPRMYC"/>
</dbReference>
<dbReference type="GO" id="GO:0003700">
    <property type="term" value="F:DNA-binding transcription factor activity"/>
    <property type="evidence" value="ECO:0007669"/>
    <property type="project" value="InterPro"/>
</dbReference>
<name>A0A8C9XPG1_SANLU</name>
<protein>
    <submittedName>
        <fullName evidence="9">MYCN proto-oncogene, bHLH transcription factor</fullName>
    </submittedName>
</protein>
<sequence>MPAIISKNSDLEFDSLQPCFYPDEDDFYFCGPDSAPPGEDIWKKFELLPTPPLSPTDPLGFGLGDPLDWASELLLLPEDDIWGASNDVDLFGSALDTNPNNIIIQDCMWSGFSAREKLERVVTEKLGKAISTATGARNVCVKAPEVVSHSSVSECVDPTIVFPFPVNKKNGSRDSTGTVSTSTTNGSDDEEEEEIDVVTVEKRRSTINKASPMATGTVTISVRAPQELILKRSSVHQQQHNYAAPSPYASDDDPTPPPKKQRTSDAPRPPTRTISSSSSSSSTSCSSLTSASGARSKRSASGDCSPRGSSDSEDSERRRNHNILERQRRNDLRSSFLTLRDHVPELAHNEKAAKVLILKKATEYVSSLETEEMRLQQEKDRLQARRQQLMRRLEQRL</sequence>
<dbReference type="GO" id="GO:0005634">
    <property type="term" value="C:nucleus"/>
    <property type="evidence" value="ECO:0007669"/>
    <property type="project" value="UniProtKB-SubCell"/>
</dbReference>
<evidence type="ECO:0000256" key="4">
    <source>
        <dbReference type="ARBA" id="ARBA00025872"/>
    </source>
</evidence>
<dbReference type="FunFam" id="4.10.280.10:FF:000019">
    <property type="entry name" value="Myc proto-oncogene protein"/>
    <property type="match status" value="1"/>
</dbReference>
<feature type="domain" description="BHLH" evidence="8">
    <location>
        <begin position="316"/>
        <end position="368"/>
    </location>
</feature>
<keyword evidence="10" id="KW-1185">Reference proteome</keyword>
<dbReference type="SUPFAM" id="SSF47459">
    <property type="entry name" value="HLH, helix-loop-helix DNA-binding domain"/>
    <property type="match status" value="1"/>
</dbReference>
<organism evidence="9 10">
    <name type="scientific">Sander lucioperca</name>
    <name type="common">Pike-perch</name>
    <name type="synonym">Perca lucioperca</name>
    <dbReference type="NCBI Taxonomy" id="283035"/>
    <lineage>
        <taxon>Eukaryota</taxon>
        <taxon>Metazoa</taxon>
        <taxon>Chordata</taxon>
        <taxon>Craniata</taxon>
        <taxon>Vertebrata</taxon>
        <taxon>Euteleostomi</taxon>
        <taxon>Actinopterygii</taxon>
        <taxon>Neopterygii</taxon>
        <taxon>Teleostei</taxon>
        <taxon>Neoteleostei</taxon>
        <taxon>Acanthomorphata</taxon>
        <taxon>Eupercaria</taxon>
        <taxon>Perciformes</taxon>
        <taxon>Percoidei</taxon>
        <taxon>Percidae</taxon>
        <taxon>Luciopercinae</taxon>
        <taxon>Sander</taxon>
    </lineage>
</organism>
<feature type="compositionally biased region" description="Low complexity" evidence="7">
    <location>
        <begin position="173"/>
        <end position="186"/>
    </location>
</feature>
<keyword evidence="2 5" id="KW-0238">DNA-binding</keyword>
<evidence type="ECO:0000256" key="6">
    <source>
        <dbReference type="SAM" id="Coils"/>
    </source>
</evidence>
<comment type="subcellular location">
    <subcellularLocation>
        <location evidence="1 5">Nucleus</location>
    </subcellularLocation>
</comment>
<dbReference type="InterPro" id="IPR050433">
    <property type="entry name" value="Myc_transcription_factors"/>
</dbReference>
<feature type="compositionally biased region" description="Acidic residues" evidence="7">
    <location>
        <begin position="187"/>
        <end position="196"/>
    </location>
</feature>
<gene>
    <name evidence="9" type="primary">mycn</name>
</gene>
<dbReference type="GO" id="GO:0003677">
    <property type="term" value="F:DNA binding"/>
    <property type="evidence" value="ECO:0007669"/>
    <property type="project" value="UniProtKB-UniRule"/>
</dbReference>
<evidence type="ECO:0000259" key="8">
    <source>
        <dbReference type="PROSITE" id="PS50888"/>
    </source>
</evidence>
<evidence type="ECO:0000256" key="2">
    <source>
        <dbReference type="ARBA" id="ARBA00023125"/>
    </source>
</evidence>
<feature type="coiled-coil region" evidence="6">
    <location>
        <begin position="358"/>
        <end position="392"/>
    </location>
</feature>
<evidence type="ECO:0000256" key="7">
    <source>
        <dbReference type="SAM" id="MobiDB-lite"/>
    </source>
</evidence>
<dbReference type="PANTHER" id="PTHR45851">
    <property type="entry name" value="MYC PROTO-ONCOGENE"/>
    <property type="match status" value="1"/>
</dbReference>
<evidence type="ECO:0000256" key="5">
    <source>
        <dbReference type="PIRNR" id="PIRNR001705"/>
    </source>
</evidence>
<evidence type="ECO:0000313" key="10">
    <source>
        <dbReference type="Proteomes" id="UP000694568"/>
    </source>
</evidence>
<dbReference type="AlphaFoldDB" id="A0A8C9XPG1"/>
<dbReference type="PIRSF" id="PIRSF001705">
    <property type="entry name" value="Myc_protein"/>
    <property type="match status" value="1"/>
</dbReference>
<dbReference type="CDD" id="cd11456">
    <property type="entry name" value="bHLHzip_N-Myc_like"/>
    <property type="match status" value="1"/>
</dbReference>
<dbReference type="SMART" id="SM00353">
    <property type="entry name" value="HLH"/>
    <property type="match status" value="1"/>
</dbReference>
<dbReference type="GO" id="GO:0046983">
    <property type="term" value="F:protein dimerization activity"/>
    <property type="evidence" value="ECO:0007669"/>
    <property type="project" value="InterPro"/>
</dbReference>
<keyword evidence="3 5" id="KW-0539">Nucleus</keyword>
<keyword evidence="6" id="KW-0175">Coiled coil</keyword>
<dbReference type="Pfam" id="PF01056">
    <property type="entry name" value="Myc_N"/>
    <property type="match status" value="2"/>
</dbReference>
<feature type="compositionally biased region" description="Low complexity" evidence="7">
    <location>
        <begin position="271"/>
        <end position="302"/>
    </location>
</feature>
<accession>A0A8C9XPG1</accession>
<reference evidence="9" key="1">
    <citation type="submission" date="2025-08" db="UniProtKB">
        <authorList>
            <consortium name="Ensembl"/>
        </authorList>
    </citation>
    <scope>IDENTIFICATION</scope>
</reference>
<dbReference type="Gene3D" id="4.10.280.10">
    <property type="entry name" value="Helix-loop-helix DNA-binding domain"/>
    <property type="match status" value="1"/>
</dbReference>
<dbReference type="InterPro" id="IPR012682">
    <property type="entry name" value="Tscrpt_reg_Myc_N"/>
</dbReference>
<feature type="region of interest" description="Disordered" evidence="7">
    <location>
        <begin position="233"/>
        <end position="327"/>
    </location>
</feature>
<dbReference type="Pfam" id="PF00010">
    <property type="entry name" value="HLH"/>
    <property type="match status" value="1"/>
</dbReference>
<dbReference type="Ensembl" id="ENSSLUT00000014234.1">
    <property type="protein sequence ID" value="ENSSLUP00000013775.1"/>
    <property type="gene ID" value="ENSSLUG00000006464.1"/>
</dbReference>
<feature type="region of interest" description="Disordered" evidence="7">
    <location>
        <begin position="166"/>
        <end position="196"/>
    </location>
</feature>
<dbReference type="InterPro" id="IPR002418">
    <property type="entry name" value="Tscrpt_reg_Myc"/>
</dbReference>
<dbReference type="Proteomes" id="UP000694568">
    <property type="component" value="Unplaced"/>
</dbReference>
<dbReference type="InterPro" id="IPR036638">
    <property type="entry name" value="HLH_DNA-bd_sf"/>
</dbReference>